<gene>
    <name evidence="14" type="ORF">JTE90_013529</name>
</gene>
<keyword evidence="4 12" id="KW-0812">Transmembrane</keyword>
<evidence type="ECO:0000313" key="15">
    <source>
        <dbReference type="Proteomes" id="UP000827092"/>
    </source>
</evidence>
<keyword evidence="8" id="KW-0675">Receptor</keyword>
<keyword evidence="9" id="KW-0325">Glycoprotein</keyword>
<reference evidence="14 15" key="1">
    <citation type="journal article" date="2022" name="Nat. Ecol. Evol.">
        <title>A masculinizing supergene underlies an exaggerated male reproductive morph in a spider.</title>
        <authorList>
            <person name="Hendrickx F."/>
            <person name="De Corte Z."/>
            <person name="Sonet G."/>
            <person name="Van Belleghem S.M."/>
            <person name="Kostlbacher S."/>
            <person name="Vangestel C."/>
        </authorList>
    </citation>
    <scope>NUCLEOTIDE SEQUENCE [LARGE SCALE GENOMIC DNA]</scope>
    <source>
        <strain evidence="14">W744_W776</strain>
    </source>
</reference>
<dbReference type="Proteomes" id="UP000827092">
    <property type="component" value="Unassembled WGS sequence"/>
</dbReference>
<keyword evidence="11" id="KW-0407">Ion channel</keyword>
<keyword evidence="6" id="KW-0406">Ion transport</keyword>
<feature type="transmembrane region" description="Helical" evidence="12">
    <location>
        <begin position="384"/>
        <end position="405"/>
    </location>
</feature>
<evidence type="ECO:0000256" key="9">
    <source>
        <dbReference type="ARBA" id="ARBA00023180"/>
    </source>
</evidence>
<feature type="transmembrane region" description="Helical" evidence="12">
    <location>
        <begin position="130"/>
        <end position="151"/>
    </location>
</feature>
<dbReference type="PANTHER" id="PTHR42643:SF24">
    <property type="entry name" value="IONOTROPIC RECEPTOR 60A"/>
    <property type="match status" value="1"/>
</dbReference>
<evidence type="ECO:0000256" key="5">
    <source>
        <dbReference type="ARBA" id="ARBA00022989"/>
    </source>
</evidence>
<keyword evidence="2" id="KW-0813">Transport</keyword>
<dbReference type="InterPro" id="IPR019594">
    <property type="entry name" value="Glu/Gly-bd"/>
</dbReference>
<evidence type="ECO:0000313" key="14">
    <source>
        <dbReference type="EMBL" id="KAG8180276.1"/>
    </source>
</evidence>
<evidence type="ECO:0000259" key="13">
    <source>
        <dbReference type="Pfam" id="PF10613"/>
    </source>
</evidence>
<keyword evidence="10" id="KW-1071">Ligand-gated ion channel</keyword>
<dbReference type="SUPFAM" id="SSF53850">
    <property type="entry name" value="Periplasmic binding protein-like II"/>
    <property type="match status" value="1"/>
</dbReference>
<dbReference type="GO" id="GO:0015276">
    <property type="term" value="F:ligand-gated monoatomic ion channel activity"/>
    <property type="evidence" value="ECO:0007669"/>
    <property type="project" value="InterPro"/>
</dbReference>
<evidence type="ECO:0000256" key="1">
    <source>
        <dbReference type="ARBA" id="ARBA00004651"/>
    </source>
</evidence>
<feature type="domain" description="Ionotropic glutamate receptor L-glutamate and glycine-binding" evidence="13">
    <location>
        <begin position="7"/>
        <end position="112"/>
    </location>
</feature>
<dbReference type="Gene3D" id="3.40.190.10">
    <property type="entry name" value="Periplasmic binding protein-like II"/>
    <property type="match status" value="1"/>
</dbReference>
<evidence type="ECO:0000256" key="12">
    <source>
        <dbReference type="SAM" id="Phobius"/>
    </source>
</evidence>
<evidence type="ECO:0000256" key="6">
    <source>
        <dbReference type="ARBA" id="ARBA00023065"/>
    </source>
</evidence>
<dbReference type="PANTHER" id="PTHR42643">
    <property type="entry name" value="IONOTROPIC RECEPTOR 20A-RELATED"/>
    <property type="match status" value="1"/>
</dbReference>
<evidence type="ECO:0000256" key="2">
    <source>
        <dbReference type="ARBA" id="ARBA00022448"/>
    </source>
</evidence>
<dbReference type="InterPro" id="IPR052192">
    <property type="entry name" value="Insect_Ionotropic_Sensory_Rcpt"/>
</dbReference>
<evidence type="ECO:0000256" key="11">
    <source>
        <dbReference type="ARBA" id="ARBA00023303"/>
    </source>
</evidence>
<dbReference type="Gene3D" id="1.10.287.70">
    <property type="match status" value="1"/>
</dbReference>
<evidence type="ECO:0000256" key="10">
    <source>
        <dbReference type="ARBA" id="ARBA00023286"/>
    </source>
</evidence>
<keyword evidence="7 12" id="KW-0472">Membrane</keyword>
<dbReference type="GO" id="GO:0005886">
    <property type="term" value="C:plasma membrane"/>
    <property type="evidence" value="ECO:0007669"/>
    <property type="project" value="UniProtKB-SubCell"/>
</dbReference>
<name>A0AAV6U8J1_9ARAC</name>
<dbReference type="Pfam" id="PF10613">
    <property type="entry name" value="Lig_chan-Glu_bd"/>
    <property type="match status" value="1"/>
</dbReference>
<dbReference type="EMBL" id="JAFNEN010000570">
    <property type="protein sequence ID" value="KAG8180276.1"/>
    <property type="molecule type" value="Genomic_DNA"/>
</dbReference>
<evidence type="ECO:0000256" key="7">
    <source>
        <dbReference type="ARBA" id="ARBA00023136"/>
    </source>
</evidence>
<protein>
    <recommendedName>
        <fullName evidence="13">Ionotropic glutamate receptor L-glutamate and glycine-binding domain-containing protein</fullName>
    </recommendedName>
</protein>
<proteinExistence type="predicted"/>
<keyword evidence="15" id="KW-1185">Reference proteome</keyword>
<organism evidence="14 15">
    <name type="scientific">Oedothorax gibbosus</name>
    <dbReference type="NCBI Taxonomy" id="931172"/>
    <lineage>
        <taxon>Eukaryota</taxon>
        <taxon>Metazoa</taxon>
        <taxon>Ecdysozoa</taxon>
        <taxon>Arthropoda</taxon>
        <taxon>Chelicerata</taxon>
        <taxon>Arachnida</taxon>
        <taxon>Araneae</taxon>
        <taxon>Araneomorphae</taxon>
        <taxon>Entelegynae</taxon>
        <taxon>Araneoidea</taxon>
        <taxon>Linyphiidae</taxon>
        <taxon>Erigoninae</taxon>
        <taxon>Oedothorax</taxon>
    </lineage>
</organism>
<keyword evidence="3" id="KW-1003">Cell membrane</keyword>
<accession>A0AAV6U8J1</accession>
<evidence type="ECO:0000256" key="8">
    <source>
        <dbReference type="ARBA" id="ARBA00023170"/>
    </source>
</evidence>
<dbReference type="AlphaFoldDB" id="A0AAV6U8J1"/>
<feature type="transmembrane region" description="Helical" evidence="12">
    <location>
        <begin position="188"/>
        <end position="210"/>
    </location>
</feature>
<evidence type="ECO:0000256" key="3">
    <source>
        <dbReference type="ARBA" id="ARBA00022475"/>
    </source>
</evidence>
<sequence>MRSPSLVVAVMAAKFIIELNTTQDSRLELSGGCEGLFLRDLLQGLGLEYRVVTPVDRNYGFLLPNGSWTGLIGMVHRDEADLAMGGLVITEKRLRYVDFSVPYNINPLTFAIGRPKLEPLKNAYIYPFKIVVWGCSLGLIIAMSASLYLMFYRKHSILTMFLEVFATTLRQPFQFVPDSSTLKAFLSLWLLCAFVLSSSYSGALLSFLLLPTQSKIPENFFELSEAVDKGTVESYVIRGGITEFILNDASQDHLKVISTAIEKNSWYLDVTNIQKQSSLVTESEKVAFISGRFGLKLSLSKLSQQPKVFISNDVIAELHLGVAFGRNFCCKKKLNKIINRLLSAGLLEKYFNDVFFRKGLLDMREEHPIDEQEVQITLEEISGIFLLLLIGYALAFVAFLGEICFDKYNRKYNER</sequence>
<comment type="subcellular location">
    <subcellularLocation>
        <location evidence="1">Cell membrane</location>
        <topology evidence="1">Multi-pass membrane protein</topology>
    </subcellularLocation>
</comment>
<keyword evidence="5 12" id="KW-1133">Transmembrane helix</keyword>
<evidence type="ECO:0000256" key="4">
    <source>
        <dbReference type="ARBA" id="ARBA00022692"/>
    </source>
</evidence>
<comment type="caution">
    <text evidence="14">The sequence shown here is derived from an EMBL/GenBank/DDBJ whole genome shotgun (WGS) entry which is preliminary data.</text>
</comment>